<dbReference type="InterPro" id="IPR051693">
    <property type="entry name" value="UPF0046_metallophosphoest"/>
</dbReference>
<dbReference type="Pfam" id="PF00149">
    <property type="entry name" value="Metallophos"/>
    <property type="match status" value="1"/>
</dbReference>
<protein>
    <submittedName>
        <fullName evidence="2">Protein containing Metallophosphoesterase domain protein</fullName>
    </submittedName>
</protein>
<dbReference type="SUPFAM" id="SSF56300">
    <property type="entry name" value="Metallo-dependent phosphatases"/>
    <property type="match status" value="1"/>
</dbReference>
<feature type="domain" description="Calcineurin-like phosphoesterase" evidence="1">
    <location>
        <begin position="1"/>
        <end position="180"/>
    </location>
</feature>
<dbReference type="PANTHER" id="PTHR12905:SF0">
    <property type="entry name" value="CALCINEURIN-LIKE PHOSPHOESTERASE DOMAIN-CONTAINING PROTEIN"/>
    <property type="match status" value="1"/>
</dbReference>
<proteinExistence type="predicted"/>
<name>K1U9P6_9ZZZZ</name>
<reference evidence="2" key="1">
    <citation type="journal article" date="2013" name="Environ. Microbiol.">
        <title>Microbiota from the distal guts of lean and obese adolescents exhibit partial functional redundancy besides clear differences in community structure.</title>
        <authorList>
            <person name="Ferrer M."/>
            <person name="Ruiz A."/>
            <person name="Lanza F."/>
            <person name="Haange S.B."/>
            <person name="Oberbach A."/>
            <person name="Till H."/>
            <person name="Bargiela R."/>
            <person name="Campoy C."/>
            <person name="Segura M.T."/>
            <person name="Richter M."/>
            <person name="von Bergen M."/>
            <person name="Seifert J."/>
            <person name="Suarez A."/>
        </authorList>
    </citation>
    <scope>NUCLEOTIDE SEQUENCE</scope>
</reference>
<dbReference type="InterPro" id="IPR029052">
    <property type="entry name" value="Metallo-depent_PP-like"/>
</dbReference>
<organism evidence="2">
    <name type="scientific">human gut metagenome</name>
    <dbReference type="NCBI Taxonomy" id="408170"/>
    <lineage>
        <taxon>unclassified sequences</taxon>
        <taxon>metagenomes</taxon>
        <taxon>organismal metagenomes</taxon>
    </lineage>
</organism>
<dbReference type="PANTHER" id="PTHR12905">
    <property type="entry name" value="METALLOPHOSPHOESTERASE"/>
    <property type="match status" value="1"/>
</dbReference>
<dbReference type="Gene3D" id="3.60.21.10">
    <property type="match status" value="1"/>
</dbReference>
<dbReference type="InterPro" id="IPR011604">
    <property type="entry name" value="PDDEXK-like_dom_sf"/>
</dbReference>
<evidence type="ECO:0000313" key="2">
    <source>
        <dbReference type="EMBL" id="EKC74965.1"/>
    </source>
</evidence>
<comment type="caution">
    <text evidence="2">The sequence shown here is derived from an EMBL/GenBank/DDBJ whole genome shotgun (WGS) entry which is preliminary data.</text>
</comment>
<accession>K1U9P6</accession>
<dbReference type="GO" id="GO:0016787">
    <property type="term" value="F:hydrolase activity"/>
    <property type="evidence" value="ECO:0007669"/>
    <property type="project" value="InterPro"/>
</dbReference>
<dbReference type="Gene3D" id="3.90.320.10">
    <property type="match status" value="1"/>
</dbReference>
<sequence length="628" mass="74013">MKICGISDIHGNLYNGIPECDVLCICGDIIPLNEQRSMDASATWWTRRFAKWANRLPCEKIIIVPGNHDFYLEKLYNEGAWKEAKEVMRGLTTNKVEMLIDESYTYKGITFYGTPWIEPIKFQEGRWAFELPAAKINEHLYNKIPKCDVLITHDNPNYNHKLDYYAYGKAKFHLFGHWHNGIVYEGLAQYNCSILDDNYNFKKNLEIVTIDIMTEDKRQQIIDEILLRLQTISNLTQTVEFSKQLSDLIQNYSEELRAEIPVKEDEVEWDTSGNFVTDTNTIEEDFIVDSNIFEETKNSSMKIEIPYYEDNTRISNSAIGWFLKKGPRYLKDMLDGKEEGISGKYLDKGTMIHMYLLQPDEFWDNYEVLDFVVPKVNQQKTLCIEYVQELVVNPLEDTDKLLLKSYNKAYSNSKSDDKKLEEAKQIIETFAEYIVYLKLEKNNKKVISFADITMLKHIKENIENHKKANELLTNQPGLECNNEFHINWEYEKANVSCKSLLDRVKIDHCNRRITLIDLKTTADVYNFKHSVEEYDYYRQIAFYILALTWYFKEEGYDIEEYDLEAYIIAIQSNGNNEVRVFNMLNEKELLDRKDLIAETLTEISYHYQTGNWDHTRKYYEEDGTEELE</sequence>
<evidence type="ECO:0000259" key="1">
    <source>
        <dbReference type="Pfam" id="PF00149"/>
    </source>
</evidence>
<gene>
    <name evidence="2" type="ORF">OBE_01585</name>
</gene>
<dbReference type="InterPro" id="IPR004843">
    <property type="entry name" value="Calcineurin-like_PHP"/>
</dbReference>
<dbReference type="AlphaFoldDB" id="K1U9P6"/>
<dbReference type="EMBL" id="AJWZ01001057">
    <property type="protein sequence ID" value="EKC74965.1"/>
    <property type="molecule type" value="Genomic_DNA"/>
</dbReference>